<accession>A0A6G7YIU9</accession>
<dbReference type="Gene3D" id="3.40.47.10">
    <property type="match status" value="1"/>
</dbReference>
<protein>
    <submittedName>
        <fullName evidence="1">Lipid-transfer protein</fullName>
    </submittedName>
</protein>
<evidence type="ECO:0000313" key="2">
    <source>
        <dbReference type="Proteomes" id="UP000502035"/>
    </source>
</evidence>
<dbReference type="Proteomes" id="UP000502035">
    <property type="component" value="Chromosome"/>
</dbReference>
<dbReference type="AlphaFoldDB" id="A0A6G7YIU9"/>
<reference evidence="1 2" key="1">
    <citation type="submission" date="2020-03" db="EMBL/GenBank/DDBJ databases">
        <title>Nocardioides sp. nov., isolated from fish.</title>
        <authorList>
            <person name="Hyun D.-W."/>
            <person name="Bae J.-W."/>
        </authorList>
    </citation>
    <scope>NUCLEOTIDE SEQUENCE [LARGE SCALE GENOMIC DNA]</scope>
    <source>
        <strain evidence="1 2">HDW12A</strain>
    </source>
</reference>
<proteinExistence type="predicted"/>
<dbReference type="NCBIfam" id="NF005924">
    <property type="entry name" value="PRK07937.1"/>
    <property type="match status" value="1"/>
</dbReference>
<dbReference type="EMBL" id="CP049866">
    <property type="protein sequence ID" value="QIK76665.1"/>
    <property type="molecule type" value="Genomic_DNA"/>
</dbReference>
<organism evidence="1 2">
    <name type="scientific">Nocardioides piscis</name>
    <dbReference type="NCBI Taxonomy" id="2714938"/>
    <lineage>
        <taxon>Bacteria</taxon>
        <taxon>Bacillati</taxon>
        <taxon>Actinomycetota</taxon>
        <taxon>Actinomycetes</taxon>
        <taxon>Propionibacteriales</taxon>
        <taxon>Nocardioidaceae</taxon>
        <taxon>Nocardioides</taxon>
    </lineage>
</organism>
<name>A0A6G7YIU9_9ACTN</name>
<evidence type="ECO:0000313" key="1">
    <source>
        <dbReference type="EMBL" id="QIK76665.1"/>
    </source>
</evidence>
<dbReference type="RefSeq" id="WP_166320321.1">
    <property type="nucleotide sequence ID" value="NZ_CP049866.1"/>
</dbReference>
<dbReference type="InterPro" id="IPR016039">
    <property type="entry name" value="Thiolase-like"/>
</dbReference>
<gene>
    <name evidence="1" type="ORF">G7071_15760</name>
</gene>
<dbReference type="KEGG" id="npi:G7071_15760"/>
<dbReference type="PANTHER" id="PTHR42870:SF1">
    <property type="entry name" value="NON-SPECIFIC LIPID-TRANSFER PROTEIN-LIKE 2"/>
    <property type="match status" value="1"/>
</dbReference>
<dbReference type="SUPFAM" id="SSF53901">
    <property type="entry name" value="Thiolase-like"/>
    <property type="match status" value="1"/>
</dbReference>
<keyword evidence="2" id="KW-1185">Reference proteome</keyword>
<sequence length="355" mass="37662">MRDVAVVGFAQRQMLEFDGSPTCVELLVPLFEECYAQTGWTRRDVGFWCSGSSDYLAGRSFSFVQAVDAIGVIPPVNESHVEMDLAWAMYEAWLKIQTGEVDTALVYAFGKSSAGTLRRTLSMQLEPYTMTPLWPDTVSLAGLQARAGIDAGLWDEAAMAQVVQRSLTDAEGNDHAVRSGGSSVEALLAKPMYADPLRKHDCAPVTDGAAAIVLAAGDRARGVRDRPAWISGLSHFIDPMSMGTRDLTRSASAARAAAGVDLTGVEVAELHAPFSHQELVLRRELGLGGDVRVNPSGGALAGNPMFSAGGIRIGEAATRIWSGEVDKALGHATSGPALQQNLLCVLDADAFGKVA</sequence>
<dbReference type="PANTHER" id="PTHR42870">
    <property type="entry name" value="ACETYL-COA C-ACETYLTRANSFERASE"/>
    <property type="match status" value="1"/>
</dbReference>
<dbReference type="GO" id="GO:0016746">
    <property type="term" value="F:acyltransferase activity"/>
    <property type="evidence" value="ECO:0007669"/>
    <property type="project" value="InterPro"/>
</dbReference>